<accession>A0A2H3E8R7</accession>
<feature type="transmembrane region" description="Helical" evidence="2">
    <location>
        <begin position="124"/>
        <end position="146"/>
    </location>
</feature>
<keyword evidence="4" id="KW-1185">Reference proteome</keyword>
<sequence length="380" mass="41487">MQANLPPDVTSADVGYILSTLNSEMNRVILAAHLQGLYSGVLAVALWTICKKKLHTHANYILTEITVVQKSRPVALAMVAIIIIVYIMAFASFSLNWSTVRSELVENGENILTQIMRIENPQRAVTLATGIMGAISTILVDSIMMWRCWLVWGQRWQIVLLPSLCLVAGIVCKILVTKQQYLDTANGYILLAVYLALTLATTLLCTLLVIYRVLAVVRGTDGGGSGIRAYRRVIEIFIESSALYAVSLIIYVACAARGNEGNYYLDPIAGFTRGIAPTMLLGRVAAGHARPDDSWKGTVMTSPLDFGHKKTGTSFRDDSIAPGLSGFEDDFEAQPGNPREVEHSSTDLRENTKQGDSAATEVHLGLAQDDLEASIIKEIR</sequence>
<feature type="transmembrane region" description="Helical" evidence="2">
    <location>
        <begin position="74"/>
        <end position="95"/>
    </location>
</feature>
<dbReference type="OrthoDB" id="2959189at2759"/>
<feature type="transmembrane region" description="Helical" evidence="2">
    <location>
        <begin position="28"/>
        <end position="50"/>
    </location>
</feature>
<keyword evidence="2" id="KW-0472">Membrane</keyword>
<keyword evidence="2" id="KW-0812">Transmembrane</keyword>
<feature type="compositionally biased region" description="Basic and acidic residues" evidence="1">
    <location>
        <begin position="339"/>
        <end position="353"/>
    </location>
</feature>
<protein>
    <submittedName>
        <fullName evidence="3">Uncharacterized protein</fullName>
    </submittedName>
</protein>
<name>A0A2H3E8R7_ARMGA</name>
<dbReference type="Proteomes" id="UP000217790">
    <property type="component" value="Unassembled WGS sequence"/>
</dbReference>
<evidence type="ECO:0000313" key="3">
    <source>
        <dbReference type="EMBL" id="PBL00113.1"/>
    </source>
</evidence>
<proteinExistence type="predicted"/>
<gene>
    <name evidence="3" type="ORF">ARMGADRAFT_1072501</name>
</gene>
<reference evidence="4" key="1">
    <citation type="journal article" date="2017" name="Nat. Ecol. Evol.">
        <title>Genome expansion and lineage-specific genetic innovations in the forest pathogenic fungi Armillaria.</title>
        <authorList>
            <person name="Sipos G."/>
            <person name="Prasanna A.N."/>
            <person name="Walter M.C."/>
            <person name="O'Connor E."/>
            <person name="Balint B."/>
            <person name="Krizsan K."/>
            <person name="Kiss B."/>
            <person name="Hess J."/>
            <person name="Varga T."/>
            <person name="Slot J."/>
            <person name="Riley R."/>
            <person name="Boka B."/>
            <person name="Rigling D."/>
            <person name="Barry K."/>
            <person name="Lee J."/>
            <person name="Mihaltcheva S."/>
            <person name="LaButti K."/>
            <person name="Lipzen A."/>
            <person name="Waldron R."/>
            <person name="Moloney N.M."/>
            <person name="Sperisen C."/>
            <person name="Kredics L."/>
            <person name="Vagvoelgyi C."/>
            <person name="Patrignani A."/>
            <person name="Fitzpatrick D."/>
            <person name="Nagy I."/>
            <person name="Doyle S."/>
            <person name="Anderson J.B."/>
            <person name="Grigoriev I.V."/>
            <person name="Gueldener U."/>
            <person name="Muensterkoetter M."/>
            <person name="Nagy L.G."/>
        </authorList>
    </citation>
    <scope>NUCLEOTIDE SEQUENCE [LARGE SCALE GENOMIC DNA]</scope>
    <source>
        <strain evidence="4">Ar21-2</strain>
    </source>
</reference>
<organism evidence="3 4">
    <name type="scientific">Armillaria gallica</name>
    <name type="common">Bulbous honey fungus</name>
    <name type="synonym">Armillaria bulbosa</name>
    <dbReference type="NCBI Taxonomy" id="47427"/>
    <lineage>
        <taxon>Eukaryota</taxon>
        <taxon>Fungi</taxon>
        <taxon>Dikarya</taxon>
        <taxon>Basidiomycota</taxon>
        <taxon>Agaricomycotina</taxon>
        <taxon>Agaricomycetes</taxon>
        <taxon>Agaricomycetidae</taxon>
        <taxon>Agaricales</taxon>
        <taxon>Marasmiineae</taxon>
        <taxon>Physalacriaceae</taxon>
        <taxon>Armillaria</taxon>
    </lineage>
</organism>
<feature type="transmembrane region" description="Helical" evidence="2">
    <location>
        <begin position="158"/>
        <end position="176"/>
    </location>
</feature>
<feature type="region of interest" description="Disordered" evidence="1">
    <location>
        <begin position="329"/>
        <end position="357"/>
    </location>
</feature>
<keyword evidence="2" id="KW-1133">Transmembrane helix</keyword>
<evidence type="ECO:0000313" key="4">
    <source>
        <dbReference type="Proteomes" id="UP000217790"/>
    </source>
</evidence>
<dbReference type="InParanoid" id="A0A2H3E8R7"/>
<feature type="transmembrane region" description="Helical" evidence="2">
    <location>
        <begin position="188"/>
        <end position="211"/>
    </location>
</feature>
<evidence type="ECO:0000256" key="2">
    <source>
        <dbReference type="SAM" id="Phobius"/>
    </source>
</evidence>
<dbReference type="EMBL" id="KZ293646">
    <property type="protein sequence ID" value="PBL00113.1"/>
    <property type="molecule type" value="Genomic_DNA"/>
</dbReference>
<feature type="transmembrane region" description="Helical" evidence="2">
    <location>
        <begin position="232"/>
        <end position="253"/>
    </location>
</feature>
<dbReference type="OMA" id="VWGQRWQ"/>
<evidence type="ECO:0000256" key="1">
    <source>
        <dbReference type="SAM" id="MobiDB-lite"/>
    </source>
</evidence>
<dbReference type="AlphaFoldDB" id="A0A2H3E8R7"/>